<name>A0A382MR42_9ZZZZ</name>
<evidence type="ECO:0000313" key="1">
    <source>
        <dbReference type="EMBL" id="SVC50247.1"/>
    </source>
</evidence>
<protein>
    <submittedName>
        <fullName evidence="1">Uncharacterized protein</fullName>
    </submittedName>
</protein>
<organism evidence="1">
    <name type="scientific">marine metagenome</name>
    <dbReference type="NCBI Taxonomy" id="408172"/>
    <lineage>
        <taxon>unclassified sequences</taxon>
        <taxon>metagenomes</taxon>
        <taxon>ecological metagenomes</taxon>
    </lineage>
</organism>
<sequence>MKVNSEKSNVENAFSSIIISLRFALVRFTSFRFDPL</sequence>
<feature type="non-terminal residue" evidence="1">
    <location>
        <position position="36"/>
    </location>
</feature>
<proteinExistence type="predicted"/>
<gene>
    <name evidence="1" type="ORF">METZ01_LOCUS303101</name>
</gene>
<dbReference type="AlphaFoldDB" id="A0A382MR42"/>
<accession>A0A382MR42</accession>
<dbReference type="EMBL" id="UINC01094747">
    <property type="protein sequence ID" value="SVC50247.1"/>
    <property type="molecule type" value="Genomic_DNA"/>
</dbReference>
<reference evidence="1" key="1">
    <citation type="submission" date="2018-05" db="EMBL/GenBank/DDBJ databases">
        <authorList>
            <person name="Lanie J.A."/>
            <person name="Ng W.-L."/>
            <person name="Kazmierczak K.M."/>
            <person name="Andrzejewski T.M."/>
            <person name="Davidsen T.M."/>
            <person name="Wayne K.J."/>
            <person name="Tettelin H."/>
            <person name="Glass J.I."/>
            <person name="Rusch D."/>
            <person name="Podicherti R."/>
            <person name="Tsui H.-C.T."/>
            <person name="Winkler M.E."/>
        </authorList>
    </citation>
    <scope>NUCLEOTIDE SEQUENCE</scope>
</reference>